<dbReference type="EMBL" id="CP075585">
    <property type="protein sequence ID" value="QZA59172.1"/>
    <property type="molecule type" value="Genomic_DNA"/>
</dbReference>
<accession>A0ABX8Z0K0</accession>
<evidence type="ECO:0000313" key="2">
    <source>
        <dbReference type="Proteomes" id="UP000822862"/>
    </source>
</evidence>
<protein>
    <submittedName>
        <fullName evidence="1">Uncharacterized protein</fullName>
    </submittedName>
</protein>
<reference evidence="1 2" key="2">
    <citation type="submission" date="2021-05" db="EMBL/GenBank/DDBJ databases">
        <title>Ecology and evolution of chlamydial symbionts of arthropods.</title>
        <authorList>
            <person name="Halter T."/>
            <person name="Sixt B.S."/>
            <person name="Toenshoff E.R."/>
            <person name="Koestlbacher S."/>
            <person name="Schulz F."/>
            <person name="Kostanjsek R."/>
            <person name="Collingro A."/>
            <person name="Hendrickx F."/>
            <person name="Horn M."/>
        </authorList>
    </citation>
    <scope>NUCLEOTIDE SEQUENCE [LARGE SCALE GENOMIC DNA]</scope>
    <source>
        <strain evidence="1 2">15C</strain>
    </source>
</reference>
<name>A0ABX8Z0K0_9BACT</name>
<proteinExistence type="predicted"/>
<gene>
    <name evidence="1" type="ORF">RHAB15C_0001057</name>
</gene>
<evidence type="ECO:0000313" key="1">
    <source>
        <dbReference type="EMBL" id="QZA59172.1"/>
    </source>
</evidence>
<dbReference type="Proteomes" id="UP000822862">
    <property type="component" value="Chromosome"/>
</dbReference>
<keyword evidence="2" id="KW-1185">Reference proteome</keyword>
<reference evidence="1 2" key="1">
    <citation type="submission" date="2020-01" db="EMBL/GenBank/DDBJ databases">
        <authorList>
            <person name="Sixt B."/>
            <person name="Schulz F."/>
            <person name="Kostanjsek R."/>
            <person name="Koestlbacher S."/>
            <person name="Collingro A."/>
            <person name="Toenshoff E."/>
            <person name="Horn M."/>
        </authorList>
    </citation>
    <scope>NUCLEOTIDE SEQUENCE [LARGE SCALE GENOMIC DNA]</scope>
    <source>
        <strain evidence="1 2">15C</strain>
    </source>
</reference>
<dbReference type="RefSeq" id="WP_194844742.1">
    <property type="nucleotide sequence ID" value="NZ_CP075585.1"/>
</dbReference>
<sequence>MTKIILDSTIQVPQKVATGNSGKNELGDFFDKYVGPEEIKVNQTAFYDLGFDPDFSIDGNTFYKKQSPYKEQPGFNFFHFLIKMVYNAIKYFFQTPEEKAFQELIKIEKSWQEAAQAKGMLYFENTDNINKIFWQGKAPYVCDLKEYQFFKQLSKIASINEPVKQVYSNQLLRPVHAFNRPQKLNQSKKNILNQEDTGKEIRNGDVARLSRWGFALLDNHTKNYRINHKDFLKKIDKEEIDEKGNESKLSDKLKLSVRELRLALREEDYKEFSEKLEVFKQSWNKYVKSHPLLEELSVVYSQEDFFEEKYQILENLYQEMQAPNAYSKKDFLTIVSKKFAKASEKEEKCSKKLYKMFLSKFPNSDTAKEILEGQKLALCKELAVKS</sequence>
<organism evidence="1 2">
    <name type="scientific">Candidatus Rhabdochlamydia porcellionis</name>
    <dbReference type="NCBI Taxonomy" id="225148"/>
    <lineage>
        <taxon>Bacteria</taxon>
        <taxon>Pseudomonadati</taxon>
        <taxon>Chlamydiota</taxon>
        <taxon>Chlamydiia</taxon>
        <taxon>Parachlamydiales</taxon>
        <taxon>Candidatus Rhabdochlamydiaceae</taxon>
        <taxon>Candidatus Rhabdochlamydia</taxon>
    </lineage>
</organism>